<sequence>MRLDPVSIPRFDGKPTSWLAFKDLFEPMVHNRTDLDPAYKLGKLRQCVDQESVPMIGGLYTGGYHEVWSELKRRYDNPRLLAETHVQIFLDLPNNPPEASNTLRSIVDCVRNSFRALAVMDIPVHHWDAIAVPVLLPKLPTTTRNEWGMCLTSVSIPKLEDLLLFLERRANNITVAPQTVSTQPLFRRFASRTVKAYVGATNNTQCTTATPANVGCPQCSGNHRLIRCLQIRNMQVPERWERVRSLAVCFNCLRSGHTVRQCSSGACSFCQQGHNTLLCRRTGTRPVENIADTSVSSSSAASVTTPSSTLKIN</sequence>
<evidence type="ECO:0000259" key="3">
    <source>
        <dbReference type="PROSITE" id="PS50158"/>
    </source>
</evidence>
<evidence type="ECO:0000313" key="5">
    <source>
        <dbReference type="RefSeq" id="XP_049303002.1"/>
    </source>
</evidence>
<feature type="region of interest" description="Disordered" evidence="2">
    <location>
        <begin position="293"/>
        <end position="313"/>
    </location>
</feature>
<reference evidence="4" key="1">
    <citation type="submission" date="2025-05" db="UniProtKB">
        <authorList>
            <consortium name="RefSeq"/>
        </authorList>
    </citation>
    <scope>NUCLEOTIDE SEQUENCE [LARGE SCALE GENOMIC DNA]</scope>
</reference>
<dbReference type="PANTHER" id="PTHR47331">
    <property type="entry name" value="PHD-TYPE DOMAIN-CONTAINING PROTEIN"/>
    <property type="match status" value="1"/>
</dbReference>
<evidence type="ECO:0000313" key="4">
    <source>
        <dbReference type="Proteomes" id="UP001652620"/>
    </source>
</evidence>
<feature type="domain" description="CCHC-type" evidence="3">
    <location>
        <begin position="249"/>
        <end position="262"/>
    </location>
</feature>
<dbReference type="PROSITE" id="PS50158">
    <property type="entry name" value="ZF_CCHC"/>
    <property type="match status" value="1"/>
</dbReference>
<keyword evidence="1" id="KW-0479">Metal-binding</keyword>
<evidence type="ECO:0000256" key="2">
    <source>
        <dbReference type="SAM" id="MobiDB-lite"/>
    </source>
</evidence>
<dbReference type="InterPro" id="IPR005312">
    <property type="entry name" value="DUF1759"/>
</dbReference>
<name>A0ABM3J197_BACDO</name>
<dbReference type="Pfam" id="PF03564">
    <property type="entry name" value="DUF1759"/>
    <property type="match status" value="1"/>
</dbReference>
<dbReference type="InterPro" id="IPR001878">
    <property type="entry name" value="Znf_CCHC"/>
</dbReference>
<keyword evidence="4" id="KW-1185">Reference proteome</keyword>
<evidence type="ECO:0000256" key="1">
    <source>
        <dbReference type="PROSITE-ProRule" id="PRU00047"/>
    </source>
</evidence>
<organism evidence="4 5">
    <name type="scientific">Bactrocera dorsalis</name>
    <name type="common">Oriental fruit fly</name>
    <name type="synonym">Dacus dorsalis</name>
    <dbReference type="NCBI Taxonomy" id="27457"/>
    <lineage>
        <taxon>Eukaryota</taxon>
        <taxon>Metazoa</taxon>
        <taxon>Ecdysozoa</taxon>
        <taxon>Arthropoda</taxon>
        <taxon>Hexapoda</taxon>
        <taxon>Insecta</taxon>
        <taxon>Pterygota</taxon>
        <taxon>Neoptera</taxon>
        <taxon>Endopterygota</taxon>
        <taxon>Diptera</taxon>
        <taxon>Brachycera</taxon>
        <taxon>Muscomorpha</taxon>
        <taxon>Tephritoidea</taxon>
        <taxon>Tephritidae</taxon>
        <taxon>Bactrocera</taxon>
        <taxon>Bactrocera</taxon>
    </lineage>
</organism>
<protein>
    <submittedName>
        <fullName evidence="5">Uncharacterized protein LOC125776158</fullName>
    </submittedName>
</protein>
<keyword evidence="1" id="KW-0863">Zinc-finger</keyword>
<proteinExistence type="predicted"/>
<reference evidence="5" key="2">
    <citation type="submission" date="2025-08" db="UniProtKB">
        <authorList>
            <consortium name="RefSeq"/>
        </authorList>
    </citation>
    <scope>IDENTIFICATION</scope>
    <source>
        <tissue evidence="5">Adult</tissue>
    </source>
</reference>
<dbReference type="RefSeq" id="XP_049303002.1">
    <property type="nucleotide sequence ID" value="XM_049447045.1"/>
</dbReference>
<accession>A0ABM3J197</accession>
<dbReference type="PANTHER" id="PTHR47331:SF1">
    <property type="entry name" value="GAG-LIKE PROTEIN"/>
    <property type="match status" value="1"/>
</dbReference>
<keyword evidence="1" id="KW-0862">Zinc</keyword>
<gene>
    <name evidence="5" type="primary">LOC125776158</name>
</gene>
<dbReference type="GeneID" id="125776158"/>
<dbReference type="Proteomes" id="UP001652620">
    <property type="component" value="Chromosome 2"/>
</dbReference>